<protein>
    <submittedName>
        <fullName evidence="1">Uncharacterized protein</fullName>
    </submittedName>
</protein>
<evidence type="ECO:0000313" key="1">
    <source>
        <dbReference type="EMBL" id="CBZ52558.1"/>
    </source>
</evidence>
<dbReference type="Proteomes" id="UP000007494">
    <property type="component" value="Chromosome VIIa"/>
</dbReference>
<proteinExistence type="predicted"/>
<organism evidence="1 2">
    <name type="scientific">Neospora caninum (strain Liverpool)</name>
    <dbReference type="NCBI Taxonomy" id="572307"/>
    <lineage>
        <taxon>Eukaryota</taxon>
        <taxon>Sar</taxon>
        <taxon>Alveolata</taxon>
        <taxon>Apicomplexa</taxon>
        <taxon>Conoidasida</taxon>
        <taxon>Coccidia</taxon>
        <taxon>Eucoccidiorida</taxon>
        <taxon>Eimeriorina</taxon>
        <taxon>Sarcocystidae</taxon>
        <taxon>Neospora</taxon>
    </lineage>
</organism>
<keyword evidence="2" id="KW-1185">Reference proteome</keyword>
<dbReference type="AlphaFoldDB" id="F0VFR4"/>
<dbReference type="VEuPathDB" id="ToxoDB:NCLIV_023460"/>
<accession>F0VFR4</accession>
<name>F0VFR4_NEOCL</name>
<dbReference type="EMBL" id="FR823388">
    <property type="protein sequence ID" value="CBZ52558.1"/>
    <property type="molecule type" value="Genomic_DNA"/>
</dbReference>
<dbReference type="RefSeq" id="XP_003882590.1">
    <property type="nucleotide sequence ID" value="XM_003882541.1"/>
</dbReference>
<dbReference type="InParanoid" id="F0VFR4"/>
<evidence type="ECO:0000313" key="2">
    <source>
        <dbReference type="Proteomes" id="UP000007494"/>
    </source>
</evidence>
<gene>
    <name evidence="1" type="ORF">NCLIV_023460</name>
</gene>
<dbReference type="GeneID" id="13444717"/>
<sequence>MESVLLQPIISSNFNKCDGKPVRLGKGNV</sequence>
<reference evidence="2" key="1">
    <citation type="journal article" date="2012" name="PLoS Pathog.">
        <title>Comparative genomics of the apicomplexan parasites Toxoplasma gondii and Neospora caninum: Coccidia differing in host range and transmission strategy.</title>
        <authorList>
            <person name="Reid A.J."/>
            <person name="Vermont S.J."/>
            <person name="Cotton J.A."/>
            <person name="Harris D."/>
            <person name="Hill-Cawthorne G.A."/>
            <person name="Konen-Waisman S."/>
            <person name="Latham S.M."/>
            <person name="Mourier T."/>
            <person name="Norton R."/>
            <person name="Quail M.A."/>
            <person name="Sanders M."/>
            <person name="Shanmugam D."/>
            <person name="Sohal A."/>
            <person name="Wasmuth J.D."/>
            <person name="Brunk B."/>
            <person name="Grigg M.E."/>
            <person name="Howard J.C."/>
            <person name="Parkinson J."/>
            <person name="Roos D.S."/>
            <person name="Trees A.J."/>
            <person name="Berriman M."/>
            <person name="Pain A."/>
            <person name="Wastling J.M."/>
        </authorList>
    </citation>
    <scope>NUCLEOTIDE SEQUENCE [LARGE SCALE GENOMIC DNA]</scope>
    <source>
        <strain evidence="2">Liverpool</strain>
    </source>
</reference>